<evidence type="ECO:0000313" key="2">
    <source>
        <dbReference type="Proteomes" id="UP000276133"/>
    </source>
</evidence>
<evidence type="ECO:0000313" key="1">
    <source>
        <dbReference type="EMBL" id="RNA42151.1"/>
    </source>
</evidence>
<keyword evidence="2" id="KW-1185">Reference proteome</keyword>
<comment type="caution">
    <text evidence="1">The sequence shown here is derived from an EMBL/GenBank/DDBJ whole genome shotgun (WGS) entry which is preliminary data.</text>
</comment>
<dbReference type="EMBL" id="REGN01000410">
    <property type="protein sequence ID" value="RNA42151.1"/>
    <property type="molecule type" value="Genomic_DNA"/>
</dbReference>
<dbReference type="AlphaFoldDB" id="A0A3M7T2A1"/>
<dbReference type="Proteomes" id="UP000276133">
    <property type="component" value="Unassembled WGS sequence"/>
</dbReference>
<organism evidence="1 2">
    <name type="scientific">Brachionus plicatilis</name>
    <name type="common">Marine rotifer</name>
    <name type="synonym">Brachionus muelleri</name>
    <dbReference type="NCBI Taxonomy" id="10195"/>
    <lineage>
        <taxon>Eukaryota</taxon>
        <taxon>Metazoa</taxon>
        <taxon>Spiralia</taxon>
        <taxon>Gnathifera</taxon>
        <taxon>Rotifera</taxon>
        <taxon>Eurotatoria</taxon>
        <taxon>Monogononta</taxon>
        <taxon>Pseudotrocha</taxon>
        <taxon>Ploima</taxon>
        <taxon>Brachionidae</taxon>
        <taxon>Brachionus</taxon>
    </lineage>
</organism>
<name>A0A3M7T2A1_BRAPC</name>
<accession>A0A3M7T2A1</accession>
<protein>
    <submittedName>
        <fullName evidence="1">Uncharacterized protein</fullName>
    </submittedName>
</protein>
<proteinExistence type="predicted"/>
<sequence length="59" mass="6961">MKIDYFPSVHLVSAIETNLRRQLNYALKMQCASQMRLRHLLELHPLIVEPGQRQCDQNL</sequence>
<gene>
    <name evidence="1" type="ORF">BpHYR1_032430</name>
</gene>
<reference evidence="1 2" key="1">
    <citation type="journal article" date="2018" name="Sci. Rep.">
        <title>Genomic signatures of local adaptation to the degree of environmental predictability in rotifers.</title>
        <authorList>
            <person name="Franch-Gras L."/>
            <person name="Hahn C."/>
            <person name="Garcia-Roger E.M."/>
            <person name="Carmona M.J."/>
            <person name="Serra M."/>
            <person name="Gomez A."/>
        </authorList>
    </citation>
    <scope>NUCLEOTIDE SEQUENCE [LARGE SCALE GENOMIC DNA]</scope>
    <source>
        <strain evidence="1">HYR1</strain>
    </source>
</reference>